<accession>A0AAN7Y5N8</accession>
<evidence type="ECO:0000313" key="4">
    <source>
        <dbReference type="Proteomes" id="UP001309876"/>
    </source>
</evidence>
<dbReference type="AlphaFoldDB" id="A0AAN7Y5N8"/>
<feature type="domain" description="Alpha/beta hydrolase fold-3" evidence="2">
    <location>
        <begin position="64"/>
        <end position="274"/>
    </location>
</feature>
<dbReference type="Proteomes" id="UP001309876">
    <property type="component" value="Unassembled WGS sequence"/>
</dbReference>
<dbReference type="EMBL" id="JAVRRJ010000006">
    <property type="protein sequence ID" value="KAK5083833.1"/>
    <property type="molecule type" value="Genomic_DNA"/>
</dbReference>
<name>A0AAN7Y5N8_9EURO</name>
<evidence type="ECO:0000256" key="1">
    <source>
        <dbReference type="ARBA" id="ARBA00022801"/>
    </source>
</evidence>
<reference evidence="3 4" key="1">
    <citation type="submission" date="2023-08" db="EMBL/GenBank/DDBJ databases">
        <title>Black Yeasts Isolated from many extreme environments.</title>
        <authorList>
            <person name="Coleine C."/>
            <person name="Stajich J.E."/>
            <person name="Selbmann L."/>
        </authorList>
    </citation>
    <scope>NUCLEOTIDE SEQUENCE [LARGE SCALE GENOMIC DNA]</scope>
    <source>
        <strain evidence="3 4">CCFEE 5910</strain>
    </source>
</reference>
<dbReference type="InterPro" id="IPR013094">
    <property type="entry name" value="AB_hydrolase_3"/>
</dbReference>
<sequence length="336" mass="37476">MEAIAELWQRMPEDLRQYLEEQTSLDDIPICEQEPADVASEVILVGAGQIKVYFPEFSHGKMVVFLHFPGGICKSGINRDQSWCSNLAKQSGSIHIAVDYPSAPTTGFRQILAECMSAVEKVRQLCICQWKETWNTDPTRIVLSGSSAGATLAIIIAAIAARNDEPVYGLIALVPLIDTDPNLAGDPWGDNENTVGLRPTRLLSDLNAAFNDDPRFRDHWHGNPYKMPDDVVSMLPRTIILSAKLDILYRSQSKFKERLRTRGVKVSGIEVDGLHQVKDMDQVTAAGRKARQYILRVSREFIKQAARSTDEGSGIVPSLQHIEALRPWDVRRLATL</sequence>
<evidence type="ECO:0000259" key="2">
    <source>
        <dbReference type="Pfam" id="PF07859"/>
    </source>
</evidence>
<dbReference type="Pfam" id="PF07859">
    <property type="entry name" value="Abhydrolase_3"/>
    <property type="match status" value="1"/>
</dbReference>
<dbReference type="InterPro" id="IPR029058">
    <property type="entry name" value="AB_hydrolase_fold"/>
</dbReference>
<comment type="caution">
    <text evidence="3">The sequence shown here is derived from an EMBL/GenBank/DDBJ whole genome shotgun (WGS) entry which is preliminary data.</text>
</comment>
<proteinExistence type="predicted"/>
<protein>
    <recommendedName>
        <fullName evidence="2">Alpha/beta hydrolase fold-3 domain-containing protein</fullName>
    </recommendedName>
</protein>
<dbReference type="SUPFAM" id="SSF53474">
    <property type="entry name" value="alpha/beta-Hydrolases"/>
    <property type="match status" value="1"/>
</dbReference>
<dbReference type="PANTHER" id="PTHR48081">
    <property type="entry name" value="AB HYDROLASE SUPERFAMILY PROTEIN C4A8.06C"/>
    <property type="match status" value="1"/>
</dbReference>
<keyword evidence="4" id="KW-1185">Reference proteome</keyword>
<dbReference type="Gene3D" id="3.40.50.1820">
    <property type="entry name" value="alpha/beta hydrolase"/>
    <property type="match status" value="1"/>
</dbReference>
<keyword evidence="1" id="KW-0378">Hydrolase</keyword>
<dbReference type="GO" id="GO:0016787">
    <property type="term" value="F:hydrolase activity"/>
    <property type="evidence" value="ECO:0007669"/>
    <property type="project" value="UniProtKB-KW"/>
</dbReference>
<evidence type="ECO:0000313" key="3">
    <source>
        <dbReference type="EMBL" id="KAK5083833.1"/>
    </source>
</evidence>
<dbReference type="InterPro" id="IPR050300">
    <property type="entry name" value="GDXG_lipolytic_enzyme"/>
</dbReference>
<organism evidence="3 4">
    <name type="scientific">Lithohypha guttulata</name>
    <dbReference type="NCBI Taxonomy" id="1690604"/>
    <lineage>
        <taxon>Eukaryota</taxon>
        <taxon>Fungi</taxon>
        <taxon>Dikarya</taxon>
        <taxon>Ascomycota</taxon>
        <taxon>Pezizomycotina</taxon>
        <taxon>Eurotiomycetes</taxon>
        <taxon>Chaetothyriomycetidae</taxon>
        <taxon>Chaetothyriales</taxon>
        <taxon>Trichomeriaceae</taxon>
        <taxon>Lithohypha</taxon>
    </lineage>
</organism>
<gene>
    <name evidence="3" type="ORF">LTR05_006339</name>
</gene>